<dbReference type="AlphaFoldDB" id="A0AAW7IIK9"/>
<feature type="repeat" description="TPR" evidence="1">
    <location>
        <begin position="73"/>
        <end position="106"/>
    </location>
</feature>
<evidence type="ECO:0000313" key="4">
    <source>
        <dbReference type="Proteomes" id="UP001234602"/>
    </source>
</evidence>
<sequence length="164" mass="18631">MAMECLERALILRGRKEFKKSNQLLMDLAKQNPEDAVIQYQCAWSLDILGLEVKAVPHYEAALKLGLPDEDAKGAYLGLGSTYRTIGEYEKSKRTLEAGLAKFPEDRALLVFRAMSFYNLGRHDLAMESLLKIIAETSKDREIQSYAKAIEFYSDKLDKVFLES</sequence>
<feature type="domain" description="Tetratrico peptide repeat group 5" evidence="2">
    <location>
        <begin position="37"/>
        <end position="149"/>
    </location>
</feature>
<comment type="caution">
    <text evidence="3">The sequence shown here is derived from an EMBL/GenBank/DDBJ whole genome shotgun (WGS) entry which is preliminary data.</text>
</comment>
<evidence type="ECO:0000256" key="1">
    <source>
        <dbReference type="PROSITE-ProRule" id="PRU00339"/>
    </source>
</evidence>
<dbReference type="InterPro" id="IPR011990">
    <property type="entry name" value="TPR-like_helical_dom_sf"/>
</dbReference>
<accession>A0AAW7IIK9</accession>
<reference evidence="3" key="1">
    <citation type="submission" date="2023-06" db="EMBL/GenBank/DDBJ databases">
        <title>Comparative genomics of Bacillaceae isolates and their secondary metabolite potential.</title>
        <authorList>
            <person name="Song L."/>
            <person name="Nielsen L.J."/>
            <person name="Mohite O."/>
            <person name="Xu X."/>
            <person name="Weber T."/>
            <person name="Kovacs A.T."/>
        </authorList>
    </citation>
    <scope>NUCLEOTIDE SEQUENCE</scope>
    <source>
        <strain evidence="3">D8_B_37</strain>
    </source>
</reference>
<dbReference type="PROSITE" id="PS50005">
    <property type="entry name" value="TPR"/>
    <property type="match status" value="1"/>
</dbReference>
<dbReference type="Proteomes" id="UP001234602">
    <property type="component" value="Unassembled WGS sequence"/>
</dbReference>
<keyword evidence="1" id="KW-0802">TPR repeat</keyword>
<name>A0AAW7IIK9_9BACI</name>
<evidence type="ECO:0000259" key="2">
    <source>
        <dbReference type="Pfam" id="PF12688"/>
    </source>
</evidence>
<evidence type="ECO:0000313" key="3">
    <source>
        <dbReference type="EMBL" id="MDM5451511.1"/>
    </source>
</evidence>
<dbReference type="SUPFAM" id="SSF48452">
    <property type="entry name" value="TPR-like"/>
    <property type="match status" value="1"/>
</dbReference>
<dbReference type="EMBL" id="JAUCEY010000008">
    <property type="protein sequence ID" value="MDM5451511.1"/>
    <property type="molecule type" value="Genomic_DNA"/>
</dbReference>
<gene>
    <name evidence="3" type="ORF">QUF89_04615</name>
</gene>
<dbReference type="InterPro" id="IPR019734">
    <property type="entry name" value="TPR_rpt"/>
</dbReference>
<protein>
    <submittedName>
        <fullName evidence="3">Tetratricopeptide repeat protein</fullName>
    </submittedName>
</protein>
<organism evidence="3 4">
    <name type="scientific">Peribacillus simplex</name>
    <dbReference type="NCBI Taxonomy" id="1478"/>
    <lineage>
        <taxon>Bacteria</taxon>
        <taxon>Bacillati</taxon>
        <taxon>Bacillota</taxon>
        <taxon>Bacilli</taxon>
        <taxon>Bacillales</taxon>
        <taxon>Bacillaceae</taxon>
        <taxon>Peribacillus</taxon>
    </lineage>
</organism>
<dbReference type="Pfam" id="PF12688">
    <property type="entry name" value="TPR_5"/>
    <property type="match status" value="1"/>
</dbReference>
<dbReference type="Gene3D" id="1.25.40.10">
    <property type="entry name" value="Tetratricopeptide repeat domain"/>
    <property type="match status" value="1"/>
</dbReference>
<proteinExistence type="predicted"/>
<dbReference type="InterPro" id="IPR041656">
    <property type="entry name" value="TPR_5"/>
</dbReference>